<gene>
    <name evidence="2" type="ORF">OKIOD_LOCUS16952</name>
</gene>
<dbReference type="Gene3D" id="3.10.100.10">
    <property type="entry name" value="Mannose-Binding Protein A, subunit A"/>
    <property type="match status" value="1"/>
</dbReference>
<reference evidence="2 3" key="1">
    <citation type="submission" date="2021-04" db="EMBL/GenBank/DDBJ databases">
        <authorList>
            <person name="Bliznina A."/>
        </authorList>
    </citation>
    <scope>NUCLEOTIDE SEQUENCE [LARGE SCALE GENOMIC DNA]</scope>
</reference>
<proteinExistence type="predicted"/>
<dbReference type="InterPro" id="IPR016186">
    <property type="entry name" value="C-type_lectin-like/link_sf"/>
</dbReference>
<dbReference type="InterPro" id="IPR016187">
    <property type="entry name" value="CTDL_fold"/>
</dbReference>
<keyword evidence="1" id="KW-0812">Transmembrane</keyword>
<dbReference type="Proteomes" id="UP001158576">
    <property type="component" value="Chromosome 2"/>
</dbReference>
<sequence>MAYVTMTFSFCIFFYVVVVTGMFVSSSYEYSHSWYHRRRKYDPEYPYALVGELVCFMIQWGFLFYITNIHGSPAQCCRCVEEPEDTCRCECCYIYPEPILDVFAGPKTTQPGFQILLELPRSHCDGFLAEALSEDDAPPQSTNFQSEPQLTTVQPQPQNFAFQLPNGQQAFILQPLGQQPLATSSVIFDYDFLDFWRAADVFAYQCRHSIKNYAARAERLIENYEIVREAARYYDGWPNVDEDTLGECLCILPTYWQSFDEKTSPQTNINNLKHWTECWIQWHTIISPAEKQRINKALKKIEKIANKPPNYPAPISYHISEETMTYDQARGYCFAKNMWLADPESPFRLYGIKETMKEEDVSFVWFDPQWAGSDQCWIEEKFVLPLPPGPPTFVYEEKSVNCAEKNQAICEEGQMLPWGVETCVHFELAPFQAESFDEARDYCQSIVFEFWPYWDRIGSLPFFGSQSELHQFNQEANLTEYREQVLGIFREPEYESGWGAHYGRMEVEVDVFSWGPGQPNDGVNNTCVMTRNADPYTWDNVPCDFPEGISFSCRIDWEEPAGYGCIPPVLTDPPAA</sequence>
<evidence type="ECO:0000313" key="2">
    <source>
        <dbReference type="EMBL" id="CAG5114117.1"/>
    </source>
</evidence>
<accession>A0ABN7TCZ4</accession>
<keyword evidence="1" id="KW-0472">Membrane</keyword>
<feature type="transmembrane region" description="Helical" evidence="1">
    <location>
        <begin position="45"/>
        <end position="66"/>
    </location>
</feature>
<feature type="transmembrane region" description="Helical" evidence="1">
    <location>
        <begin position="6"/>
        <end position="24"/>
    </location>
</feature>
<dbReference type="SUPFAM" id="SSF56436">
    <property type="entry name" value="C-type lectin-like"/>
    <property type="match status" value="2"/>
</dbReference>
<dbReference type="CDD" id="cd00037">
    <property type="entry name" value="CLECT"/>
    <property type="match status" value="2"/>
</dbReference>
<keyword evidence="1" id="KW-1133">Transmembrane helix</keyword>
<evidence type="ECO:0000313" key="3">
    <source>
        <dbReference type="Proteomes" id="UP001158576"/>
    </source>
</evidence>
<dbReference type="EMBL" id="OU015567">
    <property type="protein sequence ID" value="CAG5114117.1"/>
    <property type="molecule type" value="Genomic_DNA"/>
</dbReference>
<name>A0ABN7TCZ4_OIKDI</name>
<organism evidence="2 3">
    <name type="scientific">Oikopleura dioica</name>
    <name type="common">Tunicate</name>
    <dbReference type="NCBI Taxonomy" id="34765"/>
    <lineage>
        <taxon>Eukaryota</taxon>
        <taxon>Metazoa</taxon>
        <taxon>Chordata</taxon>
        <taxon>Tunicata</taxon>
        <taxon>Appendicularia</taxon>
        <taxon>Copelata</taxon>
        <taxon>Oikopleuridae</taxon>
        <taxon>Oikopleura</taxon>
    </lineage>
</organism>
<keyword evidence="3" id="KW-1185">Reference proteome</keyword>
<protein>
    <submittedName>
        <fullName evidence="2">Oidioi.mRNA.OKI2018_I69.chr2.g8187.t1.cds</fullName>
    </submittedName>
</protein>
<evidence type="ECO:0000256" key="1">
    <source>
        <dbReference type="SAM" id="Phobius"/>
    </source>
</evidence>